<dbReference type="EMBL" id="MN740746">
    <property type="protein sequence ID" value="QHU09901.1"/>
    <property type="molecule type" value="Genomic_DNA"/>
</dbReference>
<evidence type="ECO:0000256" key="1">
    <source>
        <dbReference type="SAM" id="Coils"/>
    </source>
</evidence>
<protein>
    <submittedName>
        <fullName evidence="2">Uncharacterized protein</fullName>
    </submittedName>
</protein>
<reference evidence="2" key="1">
    <citation type="journal article" date="2020" name="Nature">
        <title>Giant virus diversity and host interactions through global metagenomics.</title>
        <authorList>
            <person name="Schulz F."/>
            <person name="Roux S."/>
            <person name="Paez-Espino D."/>
            <person name="Jungbluth S."/>
            <person name="Walsh D.A."/>
            <person name="Denef V.J."/>
            <person name="McMahon K.D."/>
            <person name="Konstantinidis K.T."/>
            <person name="Eloe-Fadrosh E.A."/>
            <person name="Kyrpides N.C."/>
            <person name="Woyke T."/>
        </authorList>
    </citation>
    <scope>NUCLEOTIDE SEQUENCE</scope>
    <source>
        <strain evidence="2">GVMAG-S-1101164-164</strain>
    </source>
</reference>
<keyword evidence="1" id="KW-0175">Coiled coil</keyword>
<dbReference type="AlphaFoldDB" id="A0A6C0JY93"/>
<proteinExistence type="predicted"/>
<organism evidence="2">
    <name type="scientific">viral metagenome</name>
    <dbReference type="NCBI Taxonomy" id="1070528"/>
    <lineage>
        <taxon>unclassified sequences</taxon>
        <taxon>metagenomes</taxon>
        <taxon>organismal metagenomes</taxon>
    </lineage>
</organism>
<sequence length="192" mass="22503">MAYEILSGAEAHARLLANDFTSDEDIMYVLKCVRDPDAHRFIYANRGLYSTRISNLIEPRDYLGYKRRTYEVRETDDYEIQRVFREMYLVKKSRFEDEWQTTLSKRISSRPKEDVDAKHADICSKIANTRRVLADKGTYAAPRSRPKNDPLKAELAELEVQLANLEKQISKKDEVYLDKEKDAAFEAWLLKL</sequence>
<accession>A0A6C0JY93</accession>
<name>A0A6C0JY93_9ZZZZ</name>
<feature type="coiled-coil region" evidence="1">
    <location>
        <begin position="148"/>
        <end position="182"/>
    </location>
</feature>
<evidence type="ECO:0000313" key="2">
    <source>
        <dbReference type="EMBL" id="QHU09901.1"/>
    </source>
</evidence>